<dbReference type="PROSITE" id="PS01159">
    <property type="entry name" value="WW_DOMAIN_1"/>
    <property type="match status" value="2"/>
</dbReference>
<dbReference type="InterPro" id="IPR001202">
    <property type="entry name" value="WW_dom"/>
</dbReference>
<dbReference type="Pfam" id="PF01846">
    <property type="entry name" value="FF"/>
    <property type="match status" value="3"/>
</dbReference>
<dbReference type="InterPro" id="IPR002713">
    <property type="entry name" value="FF_domain"/>
</dbReference>
<dbReference type="Gene3D" id="1.10.10.440">
    <property type="entry name" value="FF domain"/>
    <property type="match status" value="5"/>
</dbReference>
<keyword evidence="2" id="KW-0507">mRNA processing</keyword>
<keyword evidence="6" id="KW-0175">Coiled coil</keyword>
<feature type="domain" description="WW" evidence="8">
    <location>
        <begin position="62"/>
        <end position="90"/>
    </location>
</feature>
<name>A0A5J5EJZ8_9PEZI</name>
<gene>
    <name evidence="10" type="ORF">FN846DRAFT_894067</name>
</gene>
<dbReference type="Proteomes" id="UP000326924">
    <property type="component" value="Unassembled WGS sequence"/>
</dbReference>
<dbReference type="PROSITE" id="PS50020">
    <property type="entry name" value="WW_DOMAIN_2"/>
    <property type="match status" value="2"/>
</dbReference>
<dbReference type="SMART" id="SM00441">
    <property type="entry name" value="FF"/>
    <property type="match status" value="5"/>
</dbReference>
<feature type="domain" description="FF" evidence="9">
    <location>
        <begin position="377"/>
        <end position="438"/>
    </location>
</feature>
<feature type="domain" description="WW" evidence="8">
    <location>
        <begin position="1"/>
        <end position="32"/>
    </location>
</feature>
<evidence type="ECO:0000256" key="7">
    <source>
        <dbReference type="SAM" id="MobiDB-lite"/>
    </source>
</evidence>
<dbReference type="InParanoid" id="A0A5J5EJZ8"/>
<dbReference type="GO" id="GO:0005685">
    <property type="term" value="C:U1 snRNP"/>
    <property type="evidence" value="ECO:0007669"/>
    <property type="project" value="TreeGrafter"/>
</dbReference>
<keyword evidence="3" id="KW-0677">Repeat</keyword>
<evidence type="ECO:0000256" key="5">
    <source>
        <dbReference type="ARBA" id="ARBA00023242"/>
    </source>
</evidence>
<dbReference type="SUPFAM" id="SSF81698">
    <property type="entry name" value="FF domain"/>
    <property type="match status" value="5"/>
</dbReference>
<proteinExistence type="predicted"/>
<evidence type="ECO:0000256" key="4">
    <source>
        <dbReference type="ARBA" id="ARBA00023187"/>
    </source>
</evidence>
<comment type="subcellular location">
    <subcellularLocation>
        <location evidence="1">Nucleus</location>
    </subcellularLocation>
</comment>
<feature type="domain" description="FF" evidence="9">
    <location>
        <begin position="164"/>
        <end position="218"/>
    </location>
</feature>
<feature type="region of interest" description="Disordered" evidence="7">
    <location>
        <begin position="141"/>
        <end position="160"/>
    </location>
</feature>
<dbReference type="GO" id="GO:0045292">
    <property type="term" value="P:mRNA cis splicing, via spliceosome"/>
    <property type="evidence" value="ECO:0007669"/>
    <property type="project" value="InterPro"/>
</dbReference>
<evidence type="ECO:0000256" key="6">
    <source>
        <dbReference type="SAM" id="Coils"/>
    </source>
</evidence>
<keyword evidence="4" id="KW-0508">mRNA splicing</keyword>
<dbReference type="PANTHER" id="PTHR11864">
    <property type="entry name" value="PRE-MRNA-PROCESSING PROTEIN PRP40"/>
    <property type="match status" value="1"/>
</dbReference>
<dbReference type="FunFam" id="1.10.10.440:FF:000033">
    <property type="entry name" value="Formin binding protein (FNB3)"/>
    <property type="match status" value="1"/>
</dbReference>
<evidence type="ECO:0000259" key="8">
    <source>
        <dbReference type="PROSITE" id="PS50020"/>
    </source>
</evidence>
<dbReference type="FunFam" id="1.10.10.440:FF:000013">
    <property type="entry name" value="pre-mRNA-processing protein 40A isoform X1"/>
    <property type="match status" value="1"/>
</dbReference>
<dbReference type="Pfam" id="PF25432">
    <property type="entry name" value="FF_PRPF40A"/>
    <property type="match status" value="1"/>
</dbReference>
<evidence type="ECO:0000256" key="3">
    <source>
        <dbReference type="ARBA" id="ARBA00022737"/>
    </source>
</evidence>
<feature type="compositionally biased region" description="Basic and acidic residues" evidence="7">
    <location>
        <begin position="790"/>
        <end position="815"/>
    </location>
</feature>
<feature type="compositionally biased region" description="Basic and acidic residues" evidence="7">
    <location>
        <begin position="573"/>
        <end position="716"/>
    </location>
</feature>
<organism evidence="10 11">
    <name type="scientific">Sphaerosporella brunnea</name>
    <dbReference type="NCBI Taxonomy" id="1250544"/>
    <lineage>
        <taxon>Eukaryota</taxon>
        <taxon>Fungi</taxon>
        <taxon>Dikarya</taxon>
        <taxon>Ascomycota</taxon>
        <taxon>Pezizomycotina</taxon>
        <taxon>Pezizomycetes</taxon>
        <taxon>Pezizales</taxon>
        <taxon>Pyronemataceae</taxon>
        <taxon>Sphaerosporella</taxon>
    </lineage>
</organism>
<accession>A0A5J5EJZ8</accession>
<feature type="compositionally biased region" description="Basic and acidic residues" evidence="7">
    <location>
        <begin position="824"/>
        <end position="841"/>
    </location>
</feature>
<dbReference type="GO" id="GO:0003723">
    <property type="term" value="F:RNA binding"/>
    <property type="evidence" value="ECO:0007669"/>
    <property type="project" value="TreeGrafter"/>
</dbReference>
<feature type="coiled-coil region" evidence="6">
    <location>
        <begin position="349"/>
        <end position="376"/>
    </location>
</feature>
<dbReference type="SMART" id="SM00456">
    <property type="entry name" value="WW"/>
    <property type="match status" value="2"/>
</dbReference>
<dbReference type="InterPro" id="IPR036517">
    <property type="entry name" value="FF_domain_sf"/>
</dbReference>
<keyword evidence="5" id="KW-0539">Nucleus</keyword>
<feature type="compositionally biased region" description="Polar residues" evidence="7">
    <location>
        <begin position="149"/>
        <end position="160"/>
    </location>
</feature>
<evidence type="ECO:0000256" key="2">
    <source>
        <dbReference type="ARBA" id="ARBA00022664"/>
    </source>
</evidence>
<evidence type="ECO:0008006" key="12">
    <source>
        <dbReference type="Google" id="ProtNLM"/>
    </source>
</evidence>
<dbReference type="EMBL" id="VXIS01000259">
    <property type="protein sequence ID" value="KAA8895524.1"/>
    <property type="molecule type" value="Genomic_DNA"/>
</dbReference>
<feature type="domain" description="FF" evidence="9">
    <location>
        <begin position="230"/>
        <end position="286"/>
    </location>
</feature>
<dbReference type="PANTHER" id="PTHR11864:SF0">
    <property type="entry name" value="PRP40 PRE-MRNA PROCESSING FACTOR 40 HOMOLOG A (YEAST)"/>
    <property type="match status" value="1"/>
</dbReference>
<evidence type="ECO:0000256" key="1">
    <source>
        <dbReference type="ARBA" id="ARBA00004123"/>
    </source>
</evidence>
<dbReference type="GO" id="GO:0071004">
    <property type="term" value="C:U2-type prespliceosome"/>
    <property type="evidence" value="ECO:0007669"/>
    <property type="project" value="TreeGrafter"/>
</dbReference>
<comment type="caution">
    <text evidence="10">The sequence shown here is derived from an EMBL/GenBank/DDBJ whole genome shotgun (WGS) entry which is preliminary data.</text>
</comment>
<dbReference type="FunCoup" id="A0A5J5EJZ8">
    <property type="interactions" value="1247"/>
</dbReference>
<dbReference type="Gene3D" id="2.20.70.10">
    <property type="match status" value="2"/>
</dbReference>
<keyword evidence="11" id="KW-1185">Reference proteome</keyword>
<reference evidence="10 11" key="1">
    <citation type="submission" date="2019-09" db="EMBL/GenBank/DDBJ databases">
        <title>Draft genome of the ectomycorrhizal ascomycete Sphaerosporella brunnea.</title>
        <authorList>
            <consortium name="DOE Joint Genome Institute"/>
            <person name="Benucci G.M."/>
            <person name="Marozzi G."/>
            <person name="Antonielli L."/>
            <person name="Sanchez S."/>
            <person name="Marco P."/>
            <person name="Wang X."/>
            <person name="Falini L.B."/>
            <person name="Barry K."/>
            <person name="Haridas S."/>
            <person name="Lipzen A."/>
            <person name="Labutti K."/>
            <person name="Grigoriev I.V."/>
            <person name="Murat C."/>
            <person name="Martin F."/>
            <person name="Albertini E."/>
            <person name="Donnini D."/>
            <person name="Bonito G."/>
        </authorList>
    </citation>
    <scope>NUCLEOTIDE SEQUENCE [LARGE SCALE GENOMIC DNA]</scope>
    <source>
        <strain evidence="10 11">Sb_GMNB300</strain>
    </source>
</reference>
<feature type="region of interest" description="Disordered" evidence="7">
    <location>
        <begin position="573"/>
        <end position="850"/>
    </location>
</feature>
<evidence type="ECO:0000259" key="9">
    <source>
        <dbReference type="PROSITE" id="PS51676"/>
    </source>
</evidence>
<dbReference type="CDD" id="cd00201">
    <property type="entry name" value="WW"/>
    <property type="match status" value="2"/>
</dbReference>
<dbReference type="Pfam" id="PF00397">
    <property type="entry name" value="WW"/>
    <property type="match status" value="2"/>
</dbReference>
<dbReference type="InterPro" id="IPR039726">
    <property type="entry name" value="Prp40-like"/>
</dbReference>
<evidence type="ECO:0000313" key="11">
    <source>
        <dbReference type="Proteomes" id="UP000326924"/>
    </source>
</evidence>
<dbReference type="PROSITE" id="PS51676">
    <property type="entry name" value="FF"/>
    <property type="match status" value="3"/>
</dbReference>
<evidence type="ECO:0000313" key="10">
    <source>
        <dbReference type="EMBL" id="KAA8895524.1"/>
    </source>
</evidence>
<dbReference type="OrthoDB" id="187617at2759"/>
<dbReference type="SUPFAM" id="SSF51045">
    <property type="entry name" value="WW domain"/>
    <property type="match status" value="2"/>
</dbReference>
<dbReference type="AlphaFoldDB" id="A0A5J5EJZ8"/>
<protein>
    <recommendedName>
        <fullName evidence="12">Pre-mRNA-processing protein prp40</fullName>
    </recommendedName>
</protein>
<sequence>MSAIWQEAKAQDGKIYYYNVQTKTTQWTKPVELMTPAEVRTPIRSRLQVADDPPQRALQDLPWKEHKAADGRPYWYHAQTRETTWEMPAEFRQALDRVQPHGLPPMPAFVSGGAQQFNQPQNNERALAIPGQMMEAGTDGTARPMALPSSLTSSDKNEPQYSSYDEAESAFVKLLRRSNVGADWTWEKTMRTIIKEPQYRALKDPKDRKAAFDKYIVELKQQEQEKAKDRIAKLRQDFSVMLKSHPEIKFYTRWKTARRIIEGETIFRSTSNEDERRQLFDEYIYELRKAEQEREQRTRKEAIDELVGLLKSLNMEPYTRWSEAQTIIQQSEQFQSEEKFQALSKLDVLSAFESHIKVLEREFNDKRQRQKTMKNRKERKNREAFSALLNQLRSKGDIRPGTKWKQVYPLIKDDERYQNMLGQSGSTPLDLFWDIVEEMERDIRLKRNTAQDVMDEKRFDISESTSLQEFADFLKKDSRTAQYDQDTIAVLFEKLREKVVRRMEDDRYQQERHQRRKIDALRSVIRHMEPPVEVNDTYEKIRPRLERTEEFRALDSEDLRRTAFDKHIRRLKDKQEEREKEKERDKERDRKDKEKDRHRRREESRNGYDSYHKPRSSRHERDRSRHLTRTPEPDAYEAERRRAAGERERQYRRRDSSLHRSERGGRGDSRPPRERERHDRTESIYDRERREREEERERQYRSRDSDVGLRDRDEYRPRRRRGVSPEDDERDIKVFFPPPPSNCLIGTDNPQRTRRERTPPRARTPPPRERIFDDTVPVMNYGEDPMVDYGKPKEIRRSSKAKSKEPTKENKDNKEAATSSSSASKEKASKTDKMDIDQKGEESEEGEIAE</sequence>
<dbReference type="InterPro" id="IPR036020">
    <property type="entry name" value="WW_dom_sf"/>
</dbReference>